<proteinExistence type="predicted"/>
<evidence type="ECO:0000259" key="7">
    <source>
        <dbReference type="PROSITE" id="PS01124"/>
    </source>
</evidence>
<dbReference type="Gene3D" id="3.40.50.2300">
    <property type="match status" value="1"/>
</dbReference>
<dbReference type="InterPro" id="IPR001789">
    <property type="entry name" value="Sig_transdc_resp-reg_receiver"/>
</dbReference>
<evidence type="ECO:0000256" key="5">
    <source>
        <dbReference type="ARBA" id="ARBA00024867"/>
    </source>
</evidence>
<keyword evidence="3" id="KW-0238">DNA-binding</keyword>
<protein>
    <recommendedName>
        <fullName evidence="1">Stage 0 sporulation protein A homolog</fullName>
    </recommendedName>
</protein>
<organism evidence="9 10">
    <name type="scientific">Roseburia intestinalis</name>
    <dbReference type="NCBI Taxonomy" id="166486"/>
    <lineage>
        <taxon>Bacteria</taxon>
        <taxon>Bacillati</taxon>
        <taxon>Bacillota</taxon>
        <taxon>Clostridia</taxon>
        <taxon>Lachnospirales</taxon>
        <taxon>Lachnospiraceae</taxon>
        <taxon>Roseburia</taxon>
    </lineage>
</organism>
<dbReference type="InterPro" id="IPR009057">
    <property type="entry name" value="Homeodomain-like_sf"/>
</dbReference>
<evidence type="ECO:0000313" key="10">
    <source>
        <dbReference type="Proteomes" id="UP000284465"/>
    </source>
</evidence>
<reference evidence="9 10" key="1">
    <citation type="submission" date="2018-08" db="EMBL/GenBank/DDBJ databases">
        <title>A genome reference for cultivated species of the human gut microbiota.</title>
        <authorList>
            <person name="Zou Y."/>
            <person name="Xue W."/>
            <person name="Luo G."/>
        </authorList>
    </citation>
    <scope>NUCLEOTIDE SEQUENCE [LARGE SCALE GENOMIC DNA]</scope>
    <source>
        <strain evidence="9 10">AM43-11</strain>
    </source>
</reference>
<dbReference type="Proteomes" id="UP000284465">
    <property type="component" value="Unassembled WGS sequence"/>
</dbReference>
<dbReference type="SUPFAM" id="SSF52172">
    <property type="entry name" value="CheY-like"/>
    <property type="match status" value="1"/>
</dbReference>
<dbReference type="Gene3D" id="1.10.10.60">
    <property type="entry name" value="Homeodomain-like"/>
    <property type="match status" value="2"/>
</dbReference>
<dbReference type="InterPro" id="IPR018060">
    <property type="entry name" value="HTH_AraC"/>
</dbReference>
<comment type="caution">
    <text evidence="6">Lacks conserved residue(s) required for the propagation of feature annotation.</text>
</comment>
<feature type="domain" description="HTH araC/xylS-type" evidence="7">
    <location>
        <begin position="77"/>
        <end position="164"/>
    </location>
</feature>
<dbReference type="PANTHER" id="PTHR43280">
    <property type="entry name" value="ARAC-FAMILY TRANSCRIPTIONAL REGULATOR"/>
    <property type="match status" value="1"/>
</dbReference>
<evidence type="ECO:0000256" key="2">
    <source>
        <dbReference type="ARBA" id="ARBA00023015"/>
    </source>
</evidence>
<dbReference type="Pfam" id="PF12833">
    <property type="entry name" value="HTH_18"/>
    <property type="match status" value="1"/>
</dbReference>
<evidence type="ECO:0000256" key="6">
    <source>
        <dbReference type="PROSITE-ProRule" id="PRU00169"/>
    </source>
</evidence>
<keyword evidence="4" id="KW-0804">Transcription</keyword>
<dbReference type="GO" id="GO:0043565">
    <property type="term" value="F:sequence-specific DNA binding"/>
    <property type="evidence" value="ECO:0007669"/>
    <property type="project" value="InterPro"/>
</dbReference>
<dbReference type="GO" id="GO:0003700">
    <property type="term" value="F:DNA-binding transcription factor activity"/>
    <property type="evidence" value="ECO:0007669"/>
    <property type="project" value="InterPro"/>
</dbReference>
<evidence type="ECO:0000256" key="4">
    <source>
        <dbReference type="ARBA" id="ARBA00023163"/>
    </source>
</evidence>
<accession>A0A413SCQ9</accession>
<name>A0A413SCQ9_9FIRM</name>
<dbReference type="SMART" id="SM00342">
    <property type="entry name" value="HTH_ARAC"/>
    <property type="match status" value="1"/>
</dbReference>
<gene>
    <name evidence="9" type="ORF">DW927_16455</name>
</gene>
<dbReference type="InterPro" id="IPR011006">
    <property type="entry name" value="CheY-like_superfamily"/>
</dbReference>
<keyword evidence="2" id="KW-0805">Transcription regulation</keyword>
<dbReference type="PANTHER" id="PTHR43280:SF28">
    <property type="entry name" value="HTH-TYPE TRANSCRIPTIONAL ACTIVATOR RHAS"/>
    <property type="match status" value="1"/>
</dbReference>
<dbReference type="AlphaFoldDB" id="A0A413SCQ9"/>
<evidence type="ECO:0000256" key="3">
    <source>
        <dbReference type="ARBA" id="ARBA00023125"/>
    </source>
</evidence>
<evidence type="ECO:0000259" key="8">
    <source>
        <dbReference type="PROSITE" id="PS50110"/>
    </source>
</evidence>
<evidence type="ECO:0000256" key="1">
    <source>
        <dbReference type="ARBA" id="ARBA00018672"/>
    </source>
</evidence>
<comment type="caution">
    <text evidence="9">The sequence shown here is derived from an EMBL/GenBank/DDBJ whole genome shotgun (WGS) entry which is preliminary data.</text>
</comment>
<dbReference type="GO" id="GO:0000160">
    <property type="term" value="P:phosphorelay signal transduction system"/>
    <property type="evidence" value="ECO:0007669"/>
    <property type="project" value="InterPro"/>
</dbReference>
<evidence type="ECO:0000313" key="9">
    <source>
        <dbReference type="EMBL" id="RHA64923.1"/>
    </source>
</evidence>
<comment type="function">
    <text evidence="5">May play the central regulatory role in sporulation. It may be an element of the effector pathway responsible for the activation of sporulation genes in response to nutritional stress. Spo0A may act in concert with spo0H (a sigma factor) to control the expression of some genes that are critical to the sporulation process.</text>
</comment>
<dbReference type="PROSITE" id="PS01124">
    <property type="entry name" value="HTH_ARAC_FAMILY_2"/>
    <property type="match status" value="1"/>
</dbReference>
<sequence length="177" mass="20335">MILSGHQRFDYAQKALKLHCASYVLKPIDKTQLCDEIRHALELKQNQSHQESAASISSIAPAKAAQDQLAEDEDFIFRVRTYIYSNLSDPDLNRSSIAEYLHMSPDYLSYVFHQKFNQTLSAYITSMRIDKAKELLERTNWGMDIIAEKTGFSSSSYFHKQFKKISSQLFSPEVLGK</sequence>
<dbReference type="PROSITE" id="PS50110">
    <property type="entry name" value="RESPONSE_REGULATORY"/>
    <property type="match status" value="1"/>
</dbReference>
<dbReference type="EMBL" id="QSFP01000025">
    <property type="protein sequence ID" value="RHA64923.1"/>
    <property type="molecule type" value="Genomic_DNA"/>
</dbReference>
<dbReference type="RefSeq" id="WP_118592247.1">
    <property type="nucleotide sequence ID" value="NZ_QSFP01000025.1"/>
</dbReference>
<feature type="domain" description="Response regulatory" evidence="8">
    <location>
        <begin position="1"/>
        <end position="41"/>
    </location>
</feature>
<dbReference type="SUPFAM" id="SSF46689">
    <property type="entry name" value="Homeodomain-like"/>
    <property type="match status" value="2"/>
</dbReference>